<dbReference type="RefSeq" id="WP_345865327.1">
    <property type="nucleotide sequence ID" value="NZ_JBDIMF010000005.1"/>
</dbReference>
<keyword evidence="1" id="KW-1133">Transmembrane helix</keyword>
<gene>
    <name evidence="2" type="ORF">ABC969_12405</name>
</gene>
<feature type="transmembrane region" description="Helical" evidence="1">
    <location>
        <begin position="127"/>
        <end position="145"/>
    </location>
</feature>
<feature type="transmembrane region" description="Helical" evidence="1">
    <location>
        <begin position="179"/>
        <end position="209"/>
    </location>
</feature>
<feature type="transmembrane region" description="Helical" evidence="1">
    <location>
        <begin position="17"/>
        <end position="36"/>
    </location>
</feature>
<keyword evidence="1" id="KW-0472">Membrane</keyword>
<keyword evidence="3" id="KW-1185">Reference proteome</keyword>
<organism evidence="2 3">
    <name type="scientific">Sphingomonas qilianensis</name>
    <dbReference type="NCBI Taxonomy" id="1736690"/>
    <lineage>
        <taxon>Bacteria</taxon>
        <taxon>Pseudomonadati</taxon>
        <taxon>Pseudomonadota</taxon>
        <taxon>Alphaproteobacteria</taxon>
        <taxon>Sphingomonadales</taxon>
        <taxon>Sphingomonadaceae</taxon>
        <taxon>Sphingomonas</taxon>
    </lineage>
</organism>
<evidence type="ECO:0008006" key="4">
    <source>
        <dbReference type="Google" id="ProtNLM"/>
    </source>
</evidence>
<keyword evidence="1" id="KW-0812">Transmembrane</keyword>
<protein>
    <recommendedName>
        <fullName evidence="4">Glycosyltransferase RgtA/B/C/D-like domain-containing protein</fullName>
    </recommendedName>
</protein>
<reference evidence="2 3" key="1">
    <citation type="submission" date="2024-05" db="EMBL/GenBank/DDBJ databases">
        <authorList>
            <person name="Liu Q."/>
            <person name="Xin Y.-H."/>
        </authorList>
    </citation>
    <scope>NUCLEOTIDE SEQUENCE [LARGE SCALE GENOMIC DNA]</scope>
    <source>
        <strain evidence="2 3">CGMCC 1.15349</strain>
    </source>
</reference>
<dbReference type="Proteomes" id="UP001404104">
    <property type="component" value="Unassembled WGS sequence"/>
</dbReference>
<feature type="transmembrane region" description="Helical" evidence="1">
    <location>
        <begin position="93"/>
        <end position="115"/>
    </location>
</feature>
<feature type="transmembrane region" description="Helical" evidence="1">
    <location>
        <begin position="215"/>
        <end position="243"/>
    </location>
</feature>
<evidence type="ECO:0000313" key="2">
    <source>
        <dbReference type="EMBL" id="MEN2787217.1"/>
    </source>
</evidence>
<name>A0ABU9XUK8_9SPHN</name>
<feature type="transmembrane region" description="Helical" evidence="1">
    <location>
        <begin position="288"/>
        <end position="304"/>
    </location>
</feature>
<evidence type="ECO:0000256" key="1">
    <source>
        <dbReference type="SAM" id="Phobius"/>
    </source>
</evidence>
<evidence type="ECO:0000313" key="3">
    <source>
        <dbReference type="Proteomes" id="UP001404104"/>
    </source>
</evidence>
<sequence>MAHPPTELLRVERRERLAWLLAGLVIVLLCVGRLWWLPAPAALSVNEGWNAQHVVRLFGAAALYPDPEALIANNYPPLSFLVVGLFGTVTGDIILAGRLLALSAQLACALAVWAIVARLAPGPRWKLAGIMLFGAYSVTLLRTYVAMNDPQWLGDAAMAWGVFFMVPRRAGGTPSLRSIAIAAVLMVAGELIKHNLVAFPIAVTVWLMLFDRRALIAWIGFGALFTAIACAGVYALWGMTAFIDVLAPARSYSAMRMLAKGGPLLLAMIPVLIACRPLLRQWRQDRRLALPLCLFAVSIPLGIIQRAGSGVDVNAFFETVIALAVAVPVATSLRPRPSIAWIGISVLPALCLVPIATAANVRELRTRDDAVRNAAPLIAALATARGPVACDDQAYCYWAGRESGIDFFSVKQRLLQDKAAALAPALAEGRFAMIQMRGHNPGWQENRLIPAIRAHYRTVYAKDGIELLVPKR</sequence>
<comment type="caution">
    <text evidence="2">The sequence shown here is derived from an EMBL/GenBank/DDBJ whole genome shotgun (WGS) entry which is preliminary data.</text>
</comment>
<proteinExistence type="predicted"/>
<feature type="transmembrane region" description="Helical" evidence="1">
    <location>
        <begin position="339"/>
        <end position="359"/>
    </location>
</feature>
<dbReference type="EMBL" id="JBDIMF010000005">
    <property type="protein sequence ID" value="MEN2787217.1"/>
    <property type="molecule type" value="Genomic_DNA"/>
</dbReference>
<accession>A0ABU9XUK8</accession>